<gene>
    <name evidence="1" type="ORF">Pcinc_034585</name>
</gene>
<accession>A0AAE1BZR0</accession>
<protein>
    <submittedName>
        <fullName evidence="1">Uncharacterized protein</fullName>
    </submittedName>
</protein>
<dbReference type="EMBL" id="JAWQEG010005059">
    <property type="protein sequence ID" value="KAK3859293.1"/>
    <property type="molecule type" value="Genomic_DNA"/>
</dbReference>
<comment type="caution">
    <text evidence="1">The sequence shown here is derived from an EMBL/GenBank/DDBJ whole genome shotgun (WGS) entry which is preliminary data.</text>
</comment>
<proteinExistence type="predicted"/>
<evidence type="ECO:0000313" key="2">
    <source>
        <dbReference type="Proteomes" id="UP001286313"/>
    </source>
</evidence>
<keyword evidence="2" id="KW-1185">Reference proteome</keyword>
<name>A0AAE1BZR0_PETCI</name>
<evidence type="ECO:0000313" key="1">
    <source>
        <dbReference type="EMBL" id="KAK3859293.1"/>
    </source>
</evidence>
<dbReference type="Proteomes" id="UP001286313">
    <property type="component" value="Unassembled WGS sequence"/>
</dbReference>
<organism evidence="1 2">
    <name type="scientific">Petrolisthes cinctipes</name>
    <name type="common">Flat porcelain crab</name>
    <dbReference type="NCBI Taxonomy" id="88211"/>
    <lineage>
        <taxon>Eukaryota</taxon>
        <taxon>Metazoa</taxon>
        <taxon>Ecdysozoa</taxon>
        <taxon>Arthropoda</taxon>
        <taxon>Crustacea</taxon>
        <taxon>Multicrustacea</taxon>
        <taxon>Malacostraca</taxon>
        <taxon>Eumalacostraca</taxon>
        <taxon>Eucarida</taxon>
        <taxon>Decapoda</taxon>
        <taxon>Pleocyemata</taxon>
        <taxon>Anomura</taxon>
        <taxon>Galatheoidea</taxon>
        <taxon>Porcellanidae</taxon>
        <taxon>Petrolisthes</taxon>
    </lineage>
</organism>
<sequence length="67" mass="7879">MRVKHLQLKEVDSTSQRTPSLLYFLYHYHLSTSTSHLPPSPPYSFNLYHHTSSTSQRTPSLLYSLYH</sequence>
<reference evidence="1" key="1">
    <citation type="submission" date="2023-10" db="EMBL/GenBank/DDBJ databases">
        <title>Genome assemblies of two species of porcelain crab, Petrolisthes cinctipes and Petrolisthes manimaculis (Anomura: Porcellanidae).</title>
        <authorList>
            <person name="Angst P."/>
        </authorList>
    </citation>
    <scope>NUCLEOTIDE SEQUENCE</scope>
    <source>
        <strain evidence="1">PB745_01</strain>
        <tissue evidence="1">Gill</tissue>
    </source>
</reference>
<dbReference type="AlphaFoldDB" id="A0AAE1BZR0"/>